<evidence type="ECO:0000313" key="2">
    <source>
        <dbReference type="Proteomes" id="UP000198964"/>
    </source>
</evidence>
<organism evidence="1 2">
    <name type="scientific">Sunxiuqinia elliptica</name>
    <dbReference type="NCBI Taxonomy" id="655355"/>
    <lineage>
        <taxon>Bacteria</taxon>
        <taxon>Pseudomonadati</taxon>
        <taxon>Bacteroidota</taxon>
        <taxon>Bacteroidia</taxon>
        <taxon>Marinilabiliales</taxon>
        <taxon>Prolixibacteraceae</taxon>
        <taxon>Sunxiuqinia</taxon>
    </lineage>
</organism>
<dbReference type="AlphaFoldDB" id="A0A1I2F9V8"/>
<dbReference type="EMBL" id="FONW01000002">
    <property type="protein sequence ID" value="SFF01320.1"/>
    <property type="molecule type" value="Genomic_DNA"/>
</dbReference>
<sequence>MLKRLFPYQFSLLLKTWNPTSYSLVSHPMKYSLIIIFSLFSLHCLAFLPDPVPRFFRDSVNIRRQELFSKEYEHKKLDESYQKEAMIAMSYFPELKGTRIEFVRKDIKTTMASRPALGFLFQKKAKRTYRIFIDNNVKNEKGLLLSDVPFNAQVGIIGHELAHIVDYKEKTAGGIILTGIGYLFHPFRKKLERKVDEITIAHGLGHQVKEFSEYVLKDDRVSEKYKKYKRKIYYKPKQLSTLMSGYSIY</sequence>
<dbReference type="Proteomes" id="UP000198964">
    <property type="component" value="Unassembled WGS sequence"/>
</dbReference>
<proteinExistence type="predicted"/>
<keyword evidence="2" id="KW-1185">Reference proteome</keyword>
<reference evidence="1 2" key="1">
    <citation type="submission" date="2016-10" db="EMBL/GenBank/DDBJ databases">
        <authorList>
            <person name="de Groot N.N."/>
        </authorList>
    </citation>
    <scope>NUCLEOTIDE SEQUENCE [LARGE SCALE GENOMIC DNA]</scope>
    <source>
        <strain evidence="1 2">CGMCC 1.9156</strain>
    </source>
</reference>
<dbReference type="STRING" id="655355.SAMN05216283_102396"/>
<name>A0A1I2F9V8_9BACT</name>
<gene>
    <name evidence="1" type="ORF">SAMN05216283_102396</name>
</gene>
<evidence type="ECO:0000313" key="1">
    <source>
        <dbReference type="EMBL" id="SFF01320.1"/>
    </source>
</evidence>
<accession>A0A1I2F9V8</accession>
<protein>
    <submittedName>
        <fullName evidence="1">Uncharacterized protein</fullName>
    </submittedName>
</protein>